<dbReference type="Proteomes" id="UP000006906">
    <property type="component" value="Chromosome 3"/>
</dbReference>
<dbReference type="STRING" id="3055.A0A2K3DVG9"/>
<keyword evidence="3" id="KW-0645">Protease</keyword>
<evidence type="ECO:0000256" key="2">
    <source>
        <dbReference type="ARBA" id="ARBA00012759"/>
    </source>
</evidence>
<protein>
    <recommendedName>
        <fullName evidence="2">ubiquitinyl hydrolase 1</fullName>
        <ecNumber evidence="2">3.4.19.12</ecNumber>
    </recommendedName>
</protein>
<sequence length="209" mass="22508">MDSSAPRYHERQSKQMCLKHTLNNLFQEPAVTSATLDGLADHLATPSWGFSPHRTAFLGNYDINVLELALQERGKMLQWVSPPKAAEAGSEWPEAALLERPDLFALVLNVVPSPAQSSGAAAWGLASLARRLGLAGRHWLGFRRFGGQWYNLDSHLPAPQLVGNDAALRDVLQHSYHCGDCGGGPAGGGRANACERPQLLAVLDAAPGR</sequence>
<evidence type="ECO:0000313" key="8">
    <source>
        <dbReference type="EMBL" id="PNW84533.1"/>
    </source>
</evidence>
<organism evidence="8 9">
    <name type="scientific">Chlamydomonas reinhardtii</name>
    <name type="common">Chlamydomonas smithii</name>
    <dbReference type="NCBI Taxonomy" id="3055"/>
    <lineage>
        <taxon>Eukaryota</taxon>
        <taxon>Viridiplantae</taxon>
        <taxon>Chlorophyta</taxon>
        <taxon>core chlorophytes</taxon>
        <taxon>Chlorophyceae</taxon>
        <taxon>CS clade</taxon>
        <taxon>Chlamydomonadales</taxon>
        <taxon>Chlamydomonadaceae</taxon>
        <taxon>Chlamydomonas</taxon>
    </lineage>
</organism>
<dbReference type="OMA" id="PPHIYHE"/>
<dbReference type="Gramene" id="PNW84533">
    <property type="protein sequence ID" value="PNW84533"/>
    <property type="gene ID" value="CHLRE_03g146707v5"/>
</dbReference>
<evidence type="ECO:0000313" key="9">
    <source>
        <dbReference type="Proteomes" id="UP000006906"/>
    </source>
</evidence>
<proteinExistence type="predicted"/>
<evidence type="ECO:0000256" key="3">
    <source>
        <dbReference type="ARBA" id="ARBA00022670"/>
    </source>
</evidence>
<feature type="active site" evidence="6">
    <location>
        <position position="153"/>
    </location>
</feature>
<dbReference type="SMART" id="SM01246">
    <property type="entry name" value="Josephin"/>
    <property type="match status" value="1"/>
</dbReference>
<accession>A0A2K3DVG9</accession>
<comment type="catalytic activity">
    <reaction evidence="1">
        <text>Thiol-dependent hydrolysis of ester, thioester, amide, peptide and isopeptide bonds formed by the C-terminal Gly of ubiquitin (a 76-residue protein attached to proteins as an intracellular targeting signal).</text>
        <dbReference type="EC" id="3.4.19.12"/>
    </reaction>
</comment>
<dbReference type="AlphaFoldDB" id="A0A2K3DVG9"/>
<dbReference type="InParanoid" id="A0A2K3DVG9"/>
<dbReference type="GO" id="GO:0016579">
    <property type="term" value="P:protein deubiquitination"/>
    <property type="evidence" value="ECO:0007669"/>
    <property type="project" value="InterPro"/>
</dbReference>
<dbReference type="GO" id="GO:0006508">
    <property type="term" value="P:proteolysis"/>
    <property type="evidence" value="ECO:0007669"/>
    <property type="project" value="UniProtKB-KW"/>
</dbReference>
<dbReference type="PANTHER" id="PTHR13291">
    <property type="entry name" value="JOSEPHIN 1, 2"/>
    <property type="match status" value="1"/>
</dbReference>
<evidence type="ECO:0000259" key="7">
    <source>
        <dbReference type="PROSITE" id="PS50957"/>
    </source>
</evidence>
<gene>
    <name evidence="8" type="ORF">CHLRE_03g146707v5</name>
</gene>
<dbReference type="KEGG" id="cre:CHLRE_03g146707v5"/>
<name>A0A2K3DVG9_CHLRE</name>
<dbReference type="RefSeq" id="XP_042925593.1">
    <property type="nucleotide sequence ID" value="XM_043060464.1"/>
</dbReference>
<evidence type="ECO:0000256" key="6">
    <source>
        <dbReference type="PROSITE-ProRule" id="PRU00331"/>
    </source>
</evidence>
<evidence type="ECO:0000256" key="5">
    <source>
        <dbReference type="ARBA" id="ARBA00022801"/>
    </source>
</evidence>
<evidence type="ECO:0000256" key="4">
    <source>
        <dbReference type="ARBA" id="ARBA00022786"/>
    </source>
</evidence>
<keyword evidence="9" id="KW-1185">Reference proteome</keyword>
<reference evidence="8 9" key="1">
    <citation type="journal article" date="2007" name="Science">
        <title>The Chlamydomonas genome reveals the evolution of key animal and plant functions.</title>
        <authorList>
            <person name="Merchant S.S."/>
            <person name="Prochnik S.E."/>
            <person name="Vallon O."/>
            <person name="Harris E.H."/>
            <person name="Karpowicz S.J."/>
            <person name="Witman G.B."/>
            <person name="Terry A."/>
            <person name="Salamov A."/>
            <person name="Fritz-Laylin L.K."/>
            <person name="Marechal-Drouard L."/>
            <person name="Marshall W.F."/>
            <person name="Qu L.H."/>
            <person name="Nelson D.R."/>
            <person name="Sanderfoot A.A."/>
            <person name="Spalding M.H."/>
            <person name="Kapitonov V.V."/>
            <person name="Ren Q."/>
            <person name="Ferris P."/>
            <person name="Lindquist E."/>
            <person name="Shapiro H."/>
            <person name="Lucas S.M."/>
            <person name="Grimwood J."/>
            <person name="Schmutz J."/>
            <person name="Cardol P."/>
            <person name="Cerutti H."/>
            <person name="Chanfreau G."/>
            <person name="Chen C.L."/>
            <person name="Cognat V."/>
            <person name="Croft M.T."/>
            <person name="Dent R."/>
            <person name="Dutcher S."/>
            <person name="Fernandez E."/>
            <person name="Fukuzawa H."/>
            <person name="Gonzalez-Ballester D."/>
            <person name="Gonzalez-Halphen D."/>
            <person name="Hallmann A."/>
            <person name="Hanikenne M."/>
            <person name="Hippler M."/>
            <person name="Inwood W."/>
            <person name="Jabbari K."/>
            <person name="Kalanon M."/>
            <person name="Kuras R."/>
            <person name="Lefebvre P.A."/>
            <person name="Lemaire S.D."/>
            <person name="Lobanov A.V."/>
            <person name="Lohr M."/>
            <person name="Manuell A."/>
            <person name="Meier I."/>
            <person name="Mets L."/>
            <person name="Mittag M."/>
            <person name="Mittelmeier T."/>
            <person name="Moroney J.V."/>
            <person name="Moseley J."/>
            <person name="Napoli C."/>
            <person name="Nedelcu A.M."/>
            <person name="Niyogi K."/>
            <person name="Novoselov S.V."/>
            <person name="Paulsen I.T."/>
            <person name="Pazour G."/>
            <person name="Purton S."/>
            <person name="Ral J.P."/>
            <person name="Riano-Pachon D.M."/>
            <person name="Riekhof W."/>
            <person name="Rymarquis L."/>
            <person name="Schroda M."/>
            <person name="Stern D."/>
            <person name="Umen J."/>
            <person name="Willows R."/>
            <person name="Wilson N."/>
            <person name="Zimmer S.L."/>
            <person name="Allmer J."/>
            <person name="Balk J."/>
            <person name="Bisova K."/>
            <person name="Chen C.J."/>
            <person name="Elias M."/>
            <person name="Gendler K."/>
            <person name="Hauser C."/>
            <person name="Lamb M.R."/>
            <person name="Ledford H."/>
            <person name="Long J.C."/>
            <person name="Minagawa J."/>
            <person name="Page M.D."/>
            <person name="Pan J."/>
            <person name="Pootakham W."/>
            <person name="Roje S."/>
            <person name="Rose A."/>
            <person name="Stahlberg E."/>
            <person name="Terauchi A.M."/>
            <person name="Yang P."/>
            <person name="Ball S."/>
            <person name="Bowler C."/>
            <person name="Dieckmann C.L."/>
            <person name="Gladyshev V.N."/>
            <person name="Green P."/>
            <person name="Jorgensen R."/>
            <person name="Mayfield S."/>
            <person name="Mueller-Roeber B."/>
            <person name="Rajamani S."/>
            <person name="Sayre R.T."/>
            <person name="Brokstein P."/>
            <person name="Dubchak I."/>
            <person name="Goodstein D."/>
            <person name="Hornick L."/>
            <person name="Huang Y.W."/>
            <person name="Jhaveri J."/>
            <person name="Luo Y."/>
            <person name="Martinez D."/>
            <person name="Ngau W.C."/>
            <person name="Otillar B."/>
            <person name="Poliakov A."/>
            <person name="Porter A."/>
            <person name="Szajkowski L."/>
            <person name="Werner G."/>
            <person name="Zhou K."/>
            <person name="Grigoriev I.V."/>
            <person name="Rokhsar D.S."/>
            <person name="Grossman A.R."/>
        </authorList>
    </citation>
    <scope>NUCLEOTIDE SEQUENCE [LARGE SCALE GENOMIC DNA]</scope>
    <source>
        <strain evidence="9">CC-503</strain>
    </source>
</reference>
<dbReference type="GeneID" id="66052694"/>
<dbReference type="PANTHER" id="PTHR13291:SF0">
    <property type="entry name" value="JOSEPHIN-LIKE PROTEIN"/>
    <property type="match status" value="1"/>
</dbReference>
<feature type="domain" description="Josephin" evidence="7">
    <location>
        <begin position="4"/>
        <end position="201"/>
    </location>
</feature>
<dbReference type="Gene3D" id="3.90.70.40">
    <property type="match status" value="1"/>
</dbReference>
<dbReference type="EC" id="3.4.19.12" evidence="2"/>
<dbReference type="PROSITE" id="PS50957">
    <property type="entry name" value="JOSEPHIN"/>
    <property type="match status" value="1"/>
</dbReference>
<dbReference type="OrthoDB" id="422700at2759"/>
<dbReference type="EMBL" id="CM008964">
    <property type="protein sequence ID" value="PNW84533.1"/>
    <property type="molecule type" value="Genomic_DNA"/>
</dbReference>
<dbReference type="GO" id="GO:0004843">
    <property type="term" value="F:cysteine-type deubiquitinase activity"/>
    <property type="evidence" value="ECO:0000318"/>
    <property type="project" value="GO_Central"/>
</dbReference>
<keyword evidence="5 6" id="KW-0378">Hydrolase</keyword>
<keyword evidence="4" id="KW-0833">Ubl conjugation pathway</keyword>
<feature type="active site" evidence="6">
    <location>
        <position position="138"/>
    </location>
</feature>
<dbReference type="InterPro" id="IPR006155">
    <property type="entry name" value="Josephin"/>
</dbReference>
<evidence type="ECO:0000256" key="1">
    <source>
        <dbReference type="ARBA" id="ARBA00000707"/>
    </source>
</evidence>
<dbReference type="Pfam" id="PF02099">
    <property type="entry name" value="Josephin"/>
    <property type="match status" value="1"/>
</dbReference>
<feature type="active site" evidence="6">
    <location>
        <position position="17"/>
    </location>
</feature>
<dbReference type="InterPro" id="IPR040053">
    <property type="entry name" value="JOSD1/2"/>
</dbReference>